<dbReference type="KEGG" id="epo:Epro_0470"/>
<dbReference type="GO" id="GO:0005829">
    <property type="term" value="C:cytosol"/>
    <property type="evidence" value="ECO:0007669"/>
    <property type="project" value="TreeGrafter"/>
</dbReference>
<evidence type="ECO:0000313" key="1">
    <source>
        <dbReference type="EMBL" id="AKL97849.1"/>
    </source>
</evidence>
<keyword evidence="2" id="KW-1185">Reference proteome</keyword>
<dbReference type="InterPro" id="IPR036188">
    <property type="entry name" value="FAD/NAD-bd_sf"/>
</dbReference>
<dbReference type="SUPFAM" id="SSF51905">
    <property type="entry name" value="FAD/NAD(P)-binding domain"/>
    <property type="match status" value="1"/>
</dbReference>
<reference evidence="1 2" key="1">
    <citation type="submission" date="2014-09" db="EMBL/GenBank/DDBJ databases">
        <title>Complete genome sequence of Endomicrobium proavitum.</title>
        <authorList>
            <person name="Zheng H."/>
        </authorList>
    </citation>
    <scope>NUCLEOTIDE SEQUENCE [LARGE SCALE GENOMIC DNA]</scope>
    <source>
        <strain evidence="1 2">Rsa215</strain>
    </source>
</reference>
<dbReference type="AlphaFoldDB" id="A0A0G3WK17"/>
<proteinExistence type="predicted"/>
<dbReference type="STRING" id="1408281.Epro_0470"/>
<dbReference type="EMBL" id="CP009498">
    <property type="protein sequence ID" value="AKL97849.1"/>
    <property type="molecule type" value="Genomic_DNA"/>
</dbReference>
<accession>A0A0G3WK17</accession>
<dbReference type="RefSeq" id="WP_052570254.1">
    <property type="nucleotide sequence ID" value="NZ_CP009498.1"/>
</dbReference>
<dbReference type="Pfam" id="PF13450">
    <property type="entry name" value="NAD_binding_8"/>
    <property type="match status" value="1"/>
</dbReference>
<dbReference type="GO" id="GO:0050660">
    <property type="term" value="F:flavin adenine dinucleotide binding"/>
    <property type="evidence" value="ECO:0007669"/>
    <property type="project" value="TreeGrafter"/>
</dbReference>
<dbReference type="PANTHER" id="PTHR21197:SF0">
    <property type="entry name" value="UDP-GALACTOPYRANOSE MUTASE"/>
    <property type="match status" value="1"/>
</dbReference>
<dbReference type="PANTHER" id="PTHR21197">
    <property type="entry name" value="UDP-GALACTOPYRANOSE MUTASE"/>
    <property type="match status" value="1"/>
</dbReference>
<organism evidence="1 2">
    <name type="scientific">Endomicrobium proavitum</name>
    <dbReference type="NCBI Taxonomy" id="1408281"/>
    <lineage>
        <taxon>Bacteria</taxon>
        <taxon>Pseudomonadati</taxon>
        <taxon>Elusimicrobiota</taxon>
        <taxon>Endomicrobiia</taxon>
        <taxon>Endomicrobiales</taxon>
        <taxon>Endomicrobiaceae</taxon>
        <taxon>Endomicrobium</taxon>
    </lineage>
</organism>
<sequence length="427" mass="48100">MPKTVIIGAGISGLTAAYFLKKPYAVLEAKPYAGGLCASFYEDGFTFDCSGHFIHIKDKKIKKLVEKLTGGTDEIKRNAAIYLDKTFVPYPFQANLYYLNNKIKKECVDGILKRKEIAISTSMPFIDWSKAMFGSGITKYFMQPYNQKLWSYDLKKMTAAWSGPFVPKPDAKTIVESAYSKNKEHYGYNSVFYYPKNKGCQALINGMLKKVKPEYNSKTTKIDIKNKVVHAGCKQYKYNKIISTQPLTELIKQISNVPANVKKAAAKLVCNSVRCVNIGVKAATGIAKNLKGVHWLYLPESKFPFYRIGVYSNVNAKTAPKNSYGFYVEFSSLNGKYKSSRNVIKDLKKAGFIGNSDGISAINIVDMPYGYVIFDKNRERALQVINSFLVKHNIFSIGRYGAWEYSFIEKNIKDAKELAEKINAESL</sequence>
<dbReference type="OrthoDB" id="9769600at2"/>
<protein>
    <submittedName>
        <fullName evidence="1">Putative Amine oxidase family protein</fullName>
    </submittedName>
</protein>
<dbReference type="Gene3D" id="3.50.50.60">
    <property type="entry name" value="FAD/NAD(P)-binding domain"/>
    <property type="match status" value="1"/>
</dbReference>
<name>A0A0G3WK17_9BACT</name>
<dbReference type="Proteomes" id="UP000035337">
    <property type="component" value="Chromosome"/>
</dbReference>
<gene>
    <name evidence="1" type="ORF">Epro_0470</name>
</gene>
<dbReference type="GO" id="GO:0008767">
    <property type="term" value="F:UDP-galactopyranose mutase activity"/>
    <property type="evidence" value="ECO:0007669"/>
    <property type="project" value="TreeGrafter"/>
</dbReference>
<evidence type="ECO:0000313" key="2">
    <source>
        <dbReference type="Proteomes" id="UP000035337"/>
    </source>
</evidence>